<gene>
    <name evidence="11" type="ORF">H9804_03535</name>
</gene>
<comment type="function">
    <text evidence="6 9">Catalyzes cyclization of the linear tetrapyrrole, hydroxymethylbilane, to the macrocyclic uroporphyrinogen III.</text>
</comment>
<dbReference type="Gene3D" id="3.40.50.10090">
    <property type="match status" value="2"/>
</dbReference>
<comment type="catalytic activity">
    <reaction evidence="8 9">
        <text>hydroxymethylbilane = uroporphyrinogen III + H2O</text>
        <dbReference type="Rhea" id="RHEA:18965"/>
        <dbReference type="ChEBI" id="CHEBI:15377"/>
        <dbReference type="ChEBI" id="CHEBI:57308"/>
        <dbReference type="ChEBI" id="CHEBI:57845"/>
        <dbReference type="EC" id="4.2.1.75"/>
    </reaction>
</comment>
<evidence type="ECO:0000256" key="2">
    <source>
        <dbReference type="ARBA" id="ARBA00008133"/>
    </source>
</evidence>
<dbReference type="GO" id="GO:0006782">
    <property type="term" value="P:protoporphyrinogen IX biosynthetic process"/>
    <property type="evidence" value="ECO:0007669"/>
    <property type="project" value="UniProtKB-UniRule"/>
</dbReference>
<evidence type="ECO:0000256" key="3">
    <source>
        <dbReference type="ARBA" id="ARBA00013109"/>
    </source>
</evidence>
<keyword evidence="5 9" id="KW-0627">Porphyrin biosynthesis</keyword>
<sequence length="234" mass="26166">MKIFDNPKRVLVTRQFEQSGSFVNALSAKGHYPFLLPMIETVQLCPVIEPGEYEIIFFTSANAVKYFAPYHNNIHGKAYIALGEKTAHAMEVFLGISSHITPTVYDLKNAMQIIYSIPLQNARILSPGAEKRLDLPFEQLQEMGAEVLTPAVYETTFAEYPEGYVDKFMADNKIDIVTFCSPSAAKSFLKQYNGDKALLDIVSIGTTTALFLDKQGITSRYPDNFTVEAMVEII</sequence>
<comment type="similarity">
    <text evidence="2 9">Belongs to the uroporphyrinogen-III synthase family.</text>
</comment>
<dbReference type="SUPFAM" id="SSF69618">
    <property type="entry name" value="HemD-like"/>
    <property type="match status" value="1"/>
</dbReference>
<dbReference type="InterPro" id="IPR003754">
    <property type="entry name" value="4pyrrol_synth_uPrphyn_synth"/>
</dbReference>
<reference evidence="11" key="1">
    <citation type="journal article" date="2021" name="PeerJ">
        <title>Extensive microbial diversity within the chicken gut microbiome revealed by metagenomics and culture.</title>
        <authorList>
            <person name="Gilroy R."/>
            <person name="Ravi A."/>
            <person name="Getino M."/>
            <person name="Pursley I."/>
            <person name="Horton D.L."/>
            <person name="Alikhan N.F."/>
            <person name="Baker D."/>
            <person name="Gharbi K."/>
            <person name="Hall N."/>
            <person name="Watson M."/>
            <person name="Adriaenssens E.M."/>
            <person name="Foster-Nyarko E."/>
            <person name="Jarju S."/>
            <person name="Secka A."/>
            <person name="Antonio M."/>
            <person name="Oren A."/>
            <person name="Chaudhuri R.R."/>
            <person name="La Ragione R."/>
            <person name="Hildebrand F."/>
            <person name="Pallen M.J."/>
        </authorList>
    </citation>
    <scope>NUCLEOTIDE SEQUENCE</scope>
    <source>
        <strain evidence="11">ChiW4-1371</strain>
    </source>
</reference>
<dbReference type="GO" id="GO:0006780">
    <property type="term" value="P:uroporphyrinogen III biosynthetic process"/>
    <property type="evidence" value="ECO:0007669"/>
    <property type="project" value="UniProtKB-UniRule"/>
</dbReference>
<proteinExistence type="inferred from homology"/>
<evidence type="ECO:0000259" key="10">
    <source>
        <dbReference type="Pfam" id="PF02602"/>
    </source>
</evidence>
<evidence type="ECO:0000256" key="1">
    <source>
        <dbReference type="ARBA" id="ARBA00004772"/>
    </source>
</evidence>
<dbReference type="GO" id="GO:0004852">
    <property type="term" value="F:uroporphyrinogen-III synthase activity"/>
    <property type="evidence" value="ECO:0007669"/>
    <property type="project" value="UniProtKB-UniRule"/>
</dbReference>
<dbReference type="Proteomes" id="UP000824176">
    <property type="component" value="Unassembled WGS sequence"/>
</dbReference>
<evidence type="ECO:0000256" key="6">
    <source>
        <dbReference type="ARBA" id="ARBA00037589"/>
    </source>
</evidence>
<evidence type="ECO:0000256" key="5">
    <source>
        <dbReference type="ARBA" id="ARBA00023244"/>
    </source>
</evidence>
<dbReference type="AlphaFoldDB" id="A0A9D2GTD4"/>
<evidence type="ECO:0000256" key="8">
    <source>
        <dbReference type="ARBA" id="ARBA00048617"/>
    </source>
</evidence>
<dbReference type="PANTHER" id="PTHR38042:SF1">
    <property type="entry name" value="UROPORPHYRINOGEN-III SYNTHASE, CHLOROPLASTIC"/>
    <property type="match status" value="1"/>
</dbReference>
<evidence type="ECO:0000313" key="11">
    <source>
        <dbReference type="EMBL" id="HIZ88994.1"/>
    </source>
</evidence>
<reference evidence="11" key="2">
    <citation type="submission" date="2021-04" db="EMBL/GenBank/DDBJ databases">
        <authorList>
            <person name="Gilroy R."/>
        </authorList>
    </citation>
    <scope>NUCLEOTIDE SEQUENCE</scope>
    <source>
        <strain evidence="11">ChiW4-1371</strain>
    </source>
</reference>
<dbReference type="InterPro" id="IPR039793">
    <property type="entry name" value="UROS/Hem4"/>
</dbReference>
<evidence type="ECO:0000256" key="9">
    <source>
        <dbReference type="RuleBase" id="RU366031"/>
    </source>
</evidence>
<evidence type="ECO:0000256" key="7">
    <source>
        <dbReference type="ARBA" id="ARBA00040167"/>
    </source>
</evidence>
<dbReference type="InterPro" id="IPR036108">
    <property type="entry name" value="4pyrrol_syn_uPrphyn_synt_sf"/>
</dbReference>
<accession>A0A9D2GTD4</accession>
<protein>
    <recommendedName>
        <fullName evidence="7 9">Uroporphyrinogen-III synthase</fullName>
        <ecNumber evidence="3 9">4.2.1.75</ecNumber>
    </recommendedName>
</protein>
<dbReference type="PANTHER" id="PTHR38042">
    <property type="entry name" value="UROPORPHYRINOGEN-III SYNTHASE, CHLOROPLASTIC"/>
    <property type="match status" value="1"/>
</dbReference>
<dbReference type="CDD" id="cd06578">
    <property type="entry name" value="HemD"/>
    <property type="match status" value="1"/>
</dbReference>
<evidence type="ECO:0000313" key="12">
    <source>
        <dbReference type="Proteomes" id="UP000824176"/>
    </source>
</evidence>
<comment type="caution">
    <text evidence="11">The sequence shown here is derived from an EMBL/GenBank/DDBJ whole genome shotgun (WGS) entry which is preliminary data.</text>
</comment>
<name>A0A9D2GTD4_9BACT</name>
<keyword evidence="4 9" id="KW-0456">Lyase</keyword>
<comment type="pathway">
    <text evidence="1 9">Porphyrin-containing compound metabolism; protoporphyrin-IX biosynthesis; coproporphyrinogen-III from 5-aminolevulinate: step 3/4.</text>
</comment>
<evidence type="ECO:0000256" key="4">
    <source>
        <dbReference type="ARBA" id="ARBA00023239"/>
    </source>
</evidence>
<dbReference type="EMBL" id="DXAQ01000053">
    <property type="protein sequence ID" value="HIZ88994.1"/>
    <property type="molecule type" value="Genomic_DNA"/>
</dbReference>
<dbReference type="Pfam" id="PF02602">
    <property type="entry name" value="HEM4"/>
    <property type="match status" value="1"/>
</dbReference>
<dbReference type="EC" id="4.2.1.75" evidence="3 9"/>
<organism evidence="11 12">
    <name type="scientific">Candidatus Mucispirillum faecigallinarum</name>
    <dbReference type="NCBI Taxonomy" id="2838699"/>
    <lineage>
        <taxon>Bacteria</taxon>
        <taxon>Pseudomonadati</taxon>
        <taxon>Deferribacterota</taxon>
        <taxon>Deferribacteres</taxon>
        <taxon>Deferribacterales</taxon>
        <taxon>Mucispirillaceae</taxon>
        <taxon>Mucispirillum</taxon>
    </lineage>
</organism>
<feature type="domain" description="Tetrapyrrole biosynthesis uroporphyrinogen III synthase" evidence="10">
    <location>
        <begin position="22"/>
        <end position="232"/>
    </location>
</feature>